<sequence length="187" mass="19882">MITGDPEPDIPATGVAEADIPVAEVAEAQVAAAGVAAADVAGAGVAAADVVVADVVVADVVVADVAAAGVAEAQIDLAVLADVDAEVPQDLLPGRQLCDGRRRIEVVTSHRRHVQCPHLLVCRLDVHERRSVLPKPVRSCQQLHQATIGRYHCRLHGGRQRRLERGRCCHGLCGRLFRLRCRRAEPG</sequence>
<dbReference type="AlphaFoldDB" id="Q50815"/>
<reference evidence="1" key="1">
    <citation type="journal article" date="1987" name="J. Bacteriol.">
        <title>The 65-kilodalton antigen of Mycobacterium tuberculosis.</title>
        <authorList>
            <person name="Shinnick T.M."/>
        </authorList>
    </citation>
    <scope>NUCLEOTIDE SEQUENCE</scope>
    <source>
        <strain evidence="1">Erdman</strain>
    </source>
</reference>
<name>Q50815_MYCTX</name>
<proteinExistence type="predicted"/>
<accession>Q50815</accession>
<protein>
    <submittedName>
        <fullName evidence="1">Uncharacterized protein</fullName>
    </submittedName>
</protein>
<organism evidence="1">
    <name type="scientific">Mycobacterium tuberculosis</name>
    <dbReference type="NCBI Taxonomy" id="1773"/>
    <lineage>
        <taxon>Bacteria</taxon>
        <taxon>Bacillati</taxon>
        <taxon>Actinomycetota</taxon>
        <taxon>Actinomycetes</taxon>
        <taxon>Mycobacteriales</taxon>
        <taxon>Mycobacteriaceae</taxon>
        <taxon>Mycobacterium</taxon>
        <taxon>Mycobacterium tuberculosis complex</taxon>
    </lineage>
</organism>
<dbReference type="EMBL" id="M15467">
    <property type="protein sequence ID" value="AAA88237.1"/>
    <property type="molecule type" value="Genomic_DNA"/>
</dbReference>
<evidence type="ECO:0000313" key="1">
    <source>
        <dbReference type="EMBL" id="AAA88237.1"/>
    </source>
</evidence>